<dbReference type="OrthoDB" id="583109at2"/>
<sequence>MNIQEIVKDYKLFIDTSTWMTPHANEFIEKKLTSILSASSKQIILPYRIIQEVNKMMDHEEREKRHRAKNAGKLLQIYLNQGMAAVFGNKSDPFADQTFLYVFQQFRVKYNLALITQDRGLAHDILNLNNQHAVQGKPIYAFRINETGNIEKWDFERISSRPQQPTNGTRPMREKRHRSDPPPKPNEKFALGTKVITQKETKMPVSRVPDKNETVYSKVYGTLRLKEEIGAGGEGKIFLSSNGMVCKIYKEDRITHERYYKLKRMLEVPISKKGICWPKDIITNSSNEFVGYIMETAEGKPMQTSMFLRPVLNKNFPNWTRKDLVQLAITIVNKIIYLHERNIIIGDINPMNILVKNEKEVYFVDTDSYQIENYPCPVGTINFTAPELQGKNFSTFLRSFTHEYFAVNTLIFMIMLPGQPPYSHQGGGTPGENIKQMGFPYPLGKEGKGTVPDGSWKYIWSHLLYDIKEALFHTFTGKKRATPEELRDILVKYRQTISKGHLSDELFPDSMKIPPGMEAVLVCSDQMCKNPHIKVHIDFKKKVESGGGRYICDKCKFRRKIWRAWEQTRSGQVGNAHSNPAVSEVRTSKPTSRPSSTPPNHNRPRQPRTVPVTNPSSRTGTNQRPTRTNTVPKQPVQNSPKPNSQQPKTFLDKVINTLKFINK</sequence>
<protein>
    <recommendedName>
        <fullName evidence="2">Protein kinase domain-containing protein</fullName>
    </recommendedName>
</protein>
<accession>A0A4S3PSM4</accession>
<evidence type="ECO:0000256" key="1">
    <source>
        <dbReference type="SAM" id="MobiDB-lite"/>
    </source>
</evidence>
<dbReference type="GO" id="GO:0004672">
    <property type="term" value="F:protein kinase activity"/>
    <property type="evidence" value="ECO:0007669"/>
    <property type="project" value="InterPro"/>
</dbReference>
<dbReference type="EMBL" id="SLUB01000018">
    <property type="protein sequence ID" value="THE12315.1"/>
    <property type="molecule type" value="Genomic_DNA"/>
</dbReference>
<dbReference type="AlphaFoldDB" id="A0A4S3PSM4"/>
<dbReference type="PROSITE" id="PS50011">
    <property type="entry name" value="PROTEIN_KINASE_DOM"/>
    <property type="match status" value="1"/>
</dbReference>
<feature type="compositionally biased region" description="Basic and acidic residues" evidence="1">
    <location>
        <begin position="177"/>
        <end position="187"/>
    </location>
</feature>
<comment type="caution">
    <text evidence="3">The sequence shown here is derived from an EMBL/GenBank/DDBJ whole genome shotgun (WGS) entry which is preliminary data.</text>
</comment>
<organism evidence="3 4">
    <name type="scientific">Bacillus timonensis</name>
    <dbReference type="NCBI Taxonomy" id="1033734"/>
    <lineage>
        <taxon>Bacteria</taxon>
        <taxon>Bacillati</taxon>
        <taxon>Bacillota</taxon>
        <taxon>Bacilli</taxon>
        <taxon>Bacillales</taxon>
        <taxon>Bacillaceae</taxon>
        <taxon>Bacillus</taxon>
    </lineage>
</organism>
<dbReference type="GO" id="GO:0005524">
    <property type="term" value="F:ATP binding"/>
    <property type="evidence" value="ECO:0007669"/>
    <property type="project" value="InterPro"/>
</dbReference>
<dbReference type="Proteomes" id="UP000306477">
    <property type="component" value="Unassembled WGS sequence"/>
</dbReference>
<dbReference type="Gene3D" id="3.40.50.1010">
    <property type="entry name" value="5'-nuclease"/>
    <property type="match status" value="1"/>
</dbReference>
<dbReference type="RefSeq" id="WP_136379756.1">
    <property type="nucleotide sequence ID" value="NZ_SLUB01000018.1"/>
</dbReference>
<feature type="compositionally biased region" description="Low complexity" evidence="1">
    <location>
        <begin position="588"/>
        <end position="600"/>
    </location>
</feature>
<reference evidence="3 4" key="1">
    <citation type="journal article" date="2019" name="Indoor Air">
        <title>Impacts of indoor surface finishes on bacterial viability.</title>
        <authorList>
            <person name="Hu J."/>
            <person name="Maamar S.B."/>
            <person name="Glawe A.J."/>
            <person name="Gottel N."/>
            <person name="Gilbert J.A."/>
            <person name="Hartmann E.M."/>
        </authorList>
    </citation>
    <scope>NUCLEOTIDE SEQUENCE [LARGE SCALE GENOMIC DNA]</scope>
    <source>
        <strain evidence="3 4">AF060A6</strain>
    </source>
</reference>
<feature type="region of interest" description="Disordered" evidence="1">
    <location>
        <begin position="155"/>
        <end position="189"/>
    </location>
</feature>
<proteinExistence type="predicted"/>
<feature type="domain" description="Protein kinase" evidence="2">
    <location>
        <begin position="223"/>
        <end position="491"/>
    </location>
</feature>
<gene>
    <name evidence="3" type="ORF">E1I69_11475</name>
</gene>
<dbReference type="Gene3D" id="1.10.510.10">
    <property type="entry name" value="Transferase(Phosphotransferase) domain 1"/>
    <property type="match status" value="1"/>
</dbReference>
<evidence type="ECO:0000313" key="3">
    <source>
        <dbReference type="EMBL" id="THE12315.1"/>
    </source>
</evidence>
<evidence type="ECO:0000313" key="4">
    <source>
        <dbReference type="Proteomes" id="UP000306477"/>
    </source>
</evidence>
<feature type="compositionally biased region" description="Polar residues" evidence="1">
    <location>
        <begin position="160"/>
        <end position="169"/>
    </location>
</feature>
<feature type="compositionally biased region" description="Polar residues" evidence="1">
    <location>
        <begin position="569"/>
        <end position="581"/>
    </location>
</feature>
<dbReference type="InterPro" id="IPR000719">
    <property type="entry name" value="Prot_kinase_dom"/>
</dbReference>
<feature type="compositionally biased region" description="Polar residues" evidence="1">
    <location>
        <begin position="611"/>
        <end position="648"/>
    </location>
</feature>
<dbReference type="Pfam" id="PF00069">
    <property type="entry name" value="Pkinase"/>
    <property type="match status" value="1"/>
</dbReference>
<dbReference type="SUPFAM" id="SSF56112">
    <property type="entry name" value="Protein kinase-like (PK-like)"/>
    <property type="match status" value="1"/>
</dbReference>
<dbReference type="SMART" id="SM00220">
    <property type="entry name" value="S_TKc"/>
    <property type="match status" value="1"/>
</dbReference>
<evidence type="ECO:0000259" key="2">
    <source>
        <dbReference type="PROSITE" id="PS50011"/>
    </source>
</evidence>
<dbReference type="InterPro" id="IPR011009">
    <property type="entry name" value="Kinase-like_dom_sf"/>
</dbReference>
<keyword evidence="4" id="KW-1185">Reference proteome</keyword>
<feature type="region of interest" description="Disordered" evidence="1">
    <location>
        <begin position="569"/>
        <end position="649"/>
    </location>
</feature>
<name>A0A4S3PSM4_9BACI</name>